<dbReference type="EMBL" id="JAPTMY010000039">
    <property type="protein sequence ID" value="MCZ0859109.1"/>
    <property type="molecule type" value="Genomic_DNA"/>
</dbReference>
<evidence type="ECO:0000313" key="2">
    <source>
        <dbReference type="Proteomes" id="UP001072034"/>
    </source>
</evidence>
<dbReference type="RefSeq" id="WP_268918397.1">
    <property type="nucleotide sequence ID" value="NZ_JAPTMY010000039.1"/>
</dbReference>
<accession>A0ABT4IBI4</accession>
<comment type="caution">
    <text evidence="1">The sequence shown here is derived from an EMBL/GenBank/DDBJ whole genome shotgun (WGS) entry which is preliminary data.</text>
</comment>
<reference evidence="1" key="1">
    <citation type="submission" date="2022-10" db="EMBL/GenBank/DDBJ databases">
        <title>Genome sequence of Actinomyces israelii ATCC 10048.</title>
        <authorList>
            <person name="Watt R.M."/>
            <person name="Tong W.M."/>
        </authorList>
    </citation>
    <scope>NUCLEOTIDE SEQUENCE</scope>
    <source>
        <strain evidence="1">ATCC 10048</strain>
    </source>
</reference>
<organism evidence="1 2">
    <name type="scientific">Actinomyces israelii</name>
    <dbReference type="NCBI Taxonomy" id="1659"/>
    <lineage>
        <taxon>Bacteria</taxon>
        <taxon>Bacillati</taxon>
        <taxon>Actinomycetota</taxon>
        <taxon>Actinomycetes</taxon>
        <taxon>Actinomycetales</taxon>
        <taxon>Actinomycetaceae</taxon>
        <taxon>Actinomyces</taxon>
    </lineage>
</organism>
<evidence type="ECO:0008006" key="3">
    <source>
        <dbReference type="Google" id="ProtNLM"/>
    </source>
</evidence>
<protein>
    <recommendedName>
        <fullName evidence="3">Secreted protein</fullName>
    </recommendedName>
</protein>
<gene>
    <name evidence="1" type="ORF">OHJ16_13780</name>
</gene>
<name>A0ABT4IBI4_9ACTO</name>
<proteinExistence type="predicted"/>
<keyword evidence="2" id="KW-1185">Reference proteome</keyword>
<evidence type="ECO:0000313" key="1">
    <source>
        <dbReference type="EMBL" id="MCZ0859109.1"/>
    </source>
</evidence>
<sequence>MRLLLAATAVAAVLLAVDRLCLWMEGRGWIYWRHRRPDPRGAVLGAVEDVFNPAHVHTVAQRQSEELLIDVAPDAGPAEPGAERCRRHDR</sequence>
<dbReference type="Proteomes" id="UP001072034">
    <property type="component" value="Unassembled WGS sequence"/>
</dbReference>